<dbReference type="OrthoDB" id="6044549at2759"/>
<dbReference type="EMBL" id="CACVKT020000911">
    <property type="protein sequence ID" value="CAC5363824.1"/>
    <property type="molecule type" value="Genomic_DNA"/>
</dbReference>
<dbReference type="PANTHER" id="PTHR22930">
    <property type="match status" value="1"/>
</dbReference>
<accession>A0A6J8A9U7</accession>
<protein>
    <recommendedName>
        <fullName evidence="5">Putative nuclease HARBI1</fullName>
    </recommendedName>
    <alternativeName>
        <fullName evidence="11">Harbinger transposase-derived nuclease</fullName>
    </alternativeName>
</protein>
<keyword evidence="6" id="KW-0963">Cytoplasm</keyword>
<evidence type="ECO:0000256" key="1">
    <source>
        <dbReference type="ARBA" id="ARBA00001968"/>
    </source>
</evidence>
<keyword evidence="8" id="KW-0479">Metal-binding</keyword>
<evidence type="ECO:0000313" key="14">
    <source>
        <dbReference type="EMBL" id="CAC5363824.1"/>
    </source>
</evidence>
<feature type="domain" description="DDE Tnp4" evidence="13">
    <location>
        <begin position="144"/>
        <end position="297"/>
    </location>
</feature>
<dbReference type="GO" id="GO:0046872">
    <property type="term" value="F:metal ion binding"/>
    <property type="evidence" value="ECO:0007669"/>
    <property type="project" value="UniProtKB-KW"/>
</dbReference>
<dbReference type="PRINTS" id="PR02086">
    <property type="entry name" value="PUTNUCHARBI1"/>
</dbReference>
<evidence type="ECO:0000256" key="12">
    <source>
        <dbReference type="ARBA" id="ARBA00045850"/>
    </source>
</evidence>
<evidence type="ECO:0000259" key="13">
    <source>
        <dbReference type="Pfam" id="PF13359"/>
    </source>
</evidence>
<sequence length="339" mass="39438">MALRLIYNVGRRHEKERVYRHMEPEYDDNEFRDRFRFTKNSLQFITDLIEPNLCRPTLRSHAIPAFTQVQLALRYFASGSPMRVIGDTMGYHISSVSRAVRDVSSALCNISQDLFQWPETQQQKNKIRDGFYDVAHFPGVVGTIDGTHVRIQAPSGDNEYAFVNRKGFHSINVQGVCDHTGKFLNVVANWPGSCHDSFIFKTSNLGRYMETRHRGYDMDGVLLGDSGYPCKRYIVTPYLRPNSESQVRYNKAHVKTRAIVERCFGWWKRRFNILHGEIRTKPEKAVKIITACAVLHNIALKLREQMEDDNQEVNDVPVVRNHVDERRQVREHITRTYFS</sequence>
<evidence type="ECO:0000256" key="2">
    <source>
        <dbReference type="ARBA" id="ARBA00004123"/>
    </source>
</evidence>
<reference evidence="14 15" key="1">
    <citation type="submission" date="2020-06" db="EMBL/GenBank/DDBJ databases">
        <authorList>
            <person name="Li R."/>
            <person name="Bekaert M."/>
        </authorList>
    </citation>
    <scope>NUCLEOTIDE SEQUENCE [LARGE SCALE GENOMIC DNA]</scope>
    <source>
        <strain evidence="15">wild</strain>
    </source>
</reference>
<gene>
    <name evidence="14" type="ORF">MCOR_5110</name>
</gene>
<comment type="function">
    <text evidence="12">Transposase-derived protein that may have nuclease activity. Does not have transposase activity.</text>
</comment>
<evidence type="ECO:0000256" key="5">
    <source>
        <dbReference type="ARBA" id="ARBA00015519"/>
    </source>
</evidence>
<comment type="subcellular location">
    <subcellularLocation>
        <location evidence="3">Cytoplasm</location>
    </subcellularLocation>
    <subcellularLocation>
        <location evidence="2">Nucleus</location>
    </subcellularLocation>
</comment>
<evidence type="ECO:0000313" key="15">
    <source>
        <dbReference type="Proteomes" id="UP000507470"/>
    </source>
</evidence>
<dbReference type="InterPro" id="IPR045249">
    <property type="entry name" value="HARBI1-like"/>
</dbReference>
<dbReference type="PANTHER" id="PTHR22930:SF286">
    <property type="entry name" value="NUCLEASE HARBI1"/>
    <property type="match status" value="1"/>
</dbReference>
<comment type="similarity">
    <text evidence="4">Belongs to the HARBI1 family.</text>
</comment>
<evidence type="ECO:0000256" key="6">
    <source>
        <dbReference type="ARBA" id="ARBA00022490"/>
    </source>
</evidence>
<keyword evidence="9 14" id="KW-0378">Hydrolase</keyword>
<keyword evidence="15" id="KW-1185">Reference proteome</keyword>
<organism evidence="14 15">
    <name type="scientific">Mytilus coruscus</name>
    <name type="common">Sea mussel</name>
    <dbReference type="NCBI Taxonomy" id="42192"/>
    <lineage>
        <taxon>Eukaryota</taxon>
        <taxon>Metazoa</taxon>
        <taxon>Spiralia</taxon>
        <taxon>Lophotrochozoa</taxon>
        <taxon>Mollusca</taxon>
        <taxon>Bivalvia</taxon>
        <taxon>Autobranchia</taxon>
        <taxon>Pteriomorphia</taxon>
        <taxon>Mytilida</taxon>
        <taxon>Mytiloidea</taxon>
        <taxon>Mytilidae</taxon>
        <taxon>Mytilinae</taxon>
        <taxon>Mytilus</taxon>
    </lineage>
</organism>
<dbReference type="GO" id="GO:0005737">
    <property type="term" value="C:cytoplasm"/>
    <property type="evidence" value="ECO:0007669"/>
    <property type="project" value="UniProtKB-SubCell"/>
</dbReference>
<dbReference type="AlphaFoldDB" id="A0A6J8A9U7"/>
<evidence type="ECO:0000256" key="7">
    <source>
        <dbReference type="ARBA" id="ARBA00022722"/>
    </source>
</evidence>
<dbReference type="GO" id="GO:0005634">
    <property type="term" value="C:nucleus"/>
    <property type="evidence" value="ECO:0007669"/>
    <property type="project" value="UniProtKB-SubCell"/>
</dbReference>
<evidence type="ECO:0000256" key="9">
    <source>
        <dbReference type="ARBA" id="ARBA00022801"/>
    </source>
</evidence>
<dbReference type="GO" id="GO:0016787">
    <property type="term" value="F:hydrolase activity"/>
    <property type="evidence" value="ECO:0007669"/>
    <property type="project" value="UniProtKB-KW"/>
</dbReference>
<dbReference type="Proteomes" id="UP000507470">
    <property type="component" value="Unassembled WGS sequence"/>
</dbReference>
<keyword evidence="10" id="KW-0539">Nucleus</keyword>
<evidence type="ECO:0000256" key="8">
    <source>
        <dbReference type="ARBA" id="ARBA00022723"/>
    </source>
</evidence>
<comment type="cofactor">
    <cofactor evidence="1">
        <name>a divalent metal cation</name>
        <dbReference type="ChEBI" id="CHEBI:60240"/>
    </cofactor>
</comment>
<evidence type="ECO:0000256" key="4">
    <source>
        <dbReference type="ARBA" id="ARBA00006958"/>
    </source>
</evidence>
<proteinExistence type="inferred from homology"/>
<name>A0A6J8A9U7_MYTCO</name>
<evidence type="ECO:0000256" key="10">
    <source>
        <dbReference type="ARBA" id="ARBA00023242"/>
    </source>
</evidence>
<evidence type="ECO:0000256" key="11">
    <source>
        <dbReference type="ARBA" id="ARBA00030126"/>
    </source>
</evidence>
<keyword evidence="7" id="KW-0540">Nuclease</keyword>
<dbReference type="InterPro" id="IPR027806">
    <property type="entry name" value="HARBI1_dom"/>
</dbReference>
<dbReference type="InterPro" id="IPR026103">
    <property type="entry name" value="HARBI1_animal"/>
</dbReference>
<dbReference type="Pfam" id="PF13359">
    <property type="entry name" value="DDE_Tnp_4"/>
    <property type="match status" value="1"/>
</dbReference>
<dbReference type="GO" id="GO:0004518">
    <property type="term" value="F:nuclease activity"/>
    <property type="evidence" value="ECO:0007669"/>
    <property type="project" value="UniProtKB-KW"/>
</dbReference>
<evidence type="ECO:0000256" key="3">
    <source>
        <dbReference type="ARBA" id="ARBA00004496"/>
    </source>
</evidence>